<dbReference type="Proteomes" id="UP000838756">
    <property type="component" value="Unassembled WGS sequence"/>
</dbReference>
<keyword evidence="2" id="KW-1185">Reference proteome</keyword>
<proteinExistence type="predicted"/>
<evidence type="ECO:0000313" key="2">
    <source>
        <dbReference type="Proteomes" id="UP000838756"/>
    </source>
</evidence>
<comment type="caution">
    <text evidence="1">The sequence shown here is derived from an EMBL/GenBank/DDBJ whole genome shotgun (WGS) entry which is preliminary data.</text>
</comment>
<accession>A0A8S4R3Z2</accession>
<organism evidence="1 2">
    <name type="scientific">Pararge aegeria aegeria</name>
    <dbReference type="NCBI Taxonomy" id="348720"/>
    <lineage>
        <taxon>Eukaryota</taxon>
        <taxon>Metazoa</taxon>
        <taxon>Ecdysozoa</taxon>
        <taxon>Arthropoda</taxon>
        <taxon>Hexapoda</taxon>
        <taxon>Insecta</taxon>
        <taxon>Pterygota</taxon>
        <taxon>Neoptera</taxon>
        <taxon>Endopterygota</taxon>
        <taxon>Lepidoptera</taxon>
        <taxon>Glossata</taxon>
        <taxon>Ditrysia</taxon>
        <taxon>Papilionoidea</taxon>
        <taxon>Nymphalidae</taxon>
        <taxon>Satyrinae</taxon>
        <taxon>Satyrini</taxon>
        <taxon>Parargina</taxon>
        <taxon>Pararge</taxon>
    </lineage>
</organism>
<name>A0A8S4R3Z2_9NEOP</name>
<reference evidence="1" key="1">
    <citation type="submission" date="2022-03" db="EMBL/GenBank/DDBJ databases">
        <authorList>
            <person name="Lindestad O."/>
        </authorList>
    </citation>
    <scope>NUCLEOTIDE SEQUENCE</scope>
</reference>
<dbReference type="AlphaFoldDB" id="A0A8S4R3Z2"/>
<dbReference type="OrthoDB" id="2122982at2759"/>
<dbReference type="EMBL" id="CAKXAJ010024562">
    <property type="protein sequence ID" value="CAH2228974.1"/>
    <property type="molecule type" value="Genomic_DNA"/>
</dbReference>
<protein>
    <submittedName>
        <fullName evidence="1">Jg19876 protein</fullName>
    </submittedName>
</protein>
<evidence type="ECO:0000313" key="1">
    <source>
        <dbReference type="EMBL" id="CAH2228974.1"/>
    </source>
</evidence>
<feature type="non-terminal residue" evidence="1">
    <location>
        <position position="1"/>
    </location>
</feature>
<gene>
    <name evidence="1" type="primary">jg19876</name>
    <name evidence="1" type="ORF">PAEG_LOCUS8474</name>
</gene>
<sequence length="168" mass="18799">QLADDLINKWRNLFKTEHIVPDCETSSDDEPVTKYIRNYDSGIDLTDEVKNDIRNEVARALKAADQKVAVPVQAVQEKKQTRNRSVIPKVEHKKIVDEDAVEVVPSEEKIFQEVHKAPELVFADVNADQAELKIDKADVKPSVADTSDDTLPVAMPNSLMTGALYAIF</sequence>